<feature type="compositionally biased region" description="Polar residues" evidence="1">
    <location>
        <begin position="92"/>
        <end position="109"/>
    </location>
</feature>
<evidence type="ECO:0000256" key="1">
    <source>
        <dbReference type="SAM" id="MobiDB-lite"/>
    </source>
</evidence>
<dbReference type="CTD" id="20326921"/>
<dbReference type="KEGG" id="ovi:T265_12753"/>
<keyword evidence="3" id="KW-1185">Reference proteome</keyword>
<dbReference type="GeneID" id="20326921"/>
<gene>
    <name evidence="2" type="ORF">T265_12753</name>
</gene>
<dbReference type="Proteomes" id="UP000054324">
    <property type="component" value="Unassembled WGS sequence"/>
</dbReference>
<organism evidence="2 3">
    <name type="scientific">Opisthorchis viverrini</name>
    <name type="common">Southeast Asian liver fluke</name>
    <dbReference type="NCBI Taxonomy" id="6198"/>
    <lineage>
        <taxon>Eukaryota</taxon>
        <taxon>Metazoa</taxon>
        <taxon>Spiralia</taxon>
        <taxon>Lophotrochozoa</taxon>
        <taxon>Platyhelminthes</taxon>
        <taxon>Trematoda</taxon>
        <taxon>Digenea</taxon>
        <taxon>Opisthorchiida</taxon>
        <taxon>Opisthorchiata</taxon>
        <taxon>Opisthorchiidae</taxon>
        <taxon>Opisthorchis</taxon>
    </lineage>
</organism>
<dbReference type="RefSeq" id="XP_009163540.1">
    <property type="nucleotide sequence ID" value="XM_009165276.1"/>
</dbReference>
<name>A0A074ZZA4_OPIVI</name>
<sequence>RRVSHANSDTESGVETNSVGGASTLSASDLPIRVPITSALGLVDPASVGSSNQNVTGNVIGVNSTSSPAVFPEIELLLKPHPLYFAGGTIGRPSSPSAPATTRHTSSNGDGAGTSIGPVKYLKAPTITTVDHLCRYLTVRVNLQRLHRELTDDRVNFALYTYNEATNTYTRLGSHMSIEELNRGQQPQSPCLDLYYALDDAPSSPLTDSGA</sequence>
<proteinExistence type="predicted"/>
<dbReference type="EMBL" id="KL596631">
    <property type="protein sequence ID" value="KER32773.1"/>
    <property type="molecule type" value="Genomic_DNA"/>
</dbReference>
<feature type="region of interest" description="Disordered" evidence="1">
    <location>
        <begin position="1"/>
        <end position="25"/>
    </location>
</feature>
<accession>A0A074ZZA4</accession>
<dbReference type="Gene3D" id="3.10.20.90">
    <property type="entry name" value="Phosphatidylinositol 3-kinase Catalytic Subunit, Chain A, domain 1"/>
    <property type="match status" value="1"/>
</dbReference>
<evidence type="ECO:0000313" key="2">
    <source>
        <dbReference type="EMBL" id="KER32773.1"/>
    </source>
</evidence>
<reference evidence="2 3" key="1">
    <citation type="submission" date="2013-11" db="EMBL/GenBank/DDBJ databases">
        <title>Opisthorchis viverrini - life in the bile duct.</title>
        <authorList>
            <person name="Young N.D."/>
            <person name="Nagarajan N."/>
            <person name="Lin S.J."/>
            <person name="Korhonen P.K."/>
            <person name="Jex A.R."/>
            <person name="Hall R.S."/>
            <person name="Safavi-Hemami H."/>
            <person name="Kaewkong W."/>
            <person name="Bertrand D."/>
            <person name="Gao S."/>
            <person name="Seet Q."/>
            <person name="Wongkham S."/>
            <person name="Teh B.T."/>
            <person name="Wongkham C."/>
            <person name="Intapan P.M."/>
            <person name="Maleewong W."/>
            <person name="Yang X."/>
            <person name="Hu M."/>
            <person name="Wang Z."/>
            <person name="Hofmann A."/>
            <person name="Sternberg P.W."/>
            <person name="Tan P."/>
            <person name="Wang J."/>
            <person name="Gasser R.B."/>
        </authorList>
    </citation>
    <scope>NUCLEOTIDE SEQUENCE [LARGE SCALE GENOMIC DNA]</scope>
</reference>
<dbReference type="OrthoDB" id="337575at2759"/>
<feature type="non-terminal residue" evidence="2">
    <location>
        <position position="1"/>
    </location>
</feature>
<dbReference type="AlphaFoldDB" id="A0A074ZZA4"/>
<dbReference type="STRING" id="6198.A0A074ZZA4"/>
<protein>
    <submittedName>
        <fullName evidence="2">Uncharacterized protein</fullName>
    </submittedName>
</protein>
<evidence type="ECO:0000313" key="3">
    <source>
        <dbReference type="Proteomes" id="UP000054324"/>
    </source>
</evidence>
<feature type="region of interest" description="Disordered" evidence="1">
    <location>
        <begin position="89"/>
        <end position="115"/>
    </location>
</feature>